<dbReference type="AlphaFoldDB" id="A0A210PUQ6"/>
<feature type="signal peptide" evidence="1">
    <location>
        <begin position="1"/>
        <end position="19"/>
    </location>
</feature>
<dbReference type="PANTHER" id="PTHR10697:SF1">
    <property type="entry name" value="MAMMALIAN EPENDYMIN-RELATED PROTEIN 1"/>
    <property type="match status" value="1"/>
</dbReference>
<dbReference type="GO" id="GO:0007160">
    <property type="term" value="P:cell-matrix adhesion"/>
    <property type="evidence" value="ECO:0007669"/>
    <property type="project" value="InterPro"/>
</dbReference>
<keyword evidence="3" id="KW-1185">Reference proteome</keyword>
<proteinExistence type="predicted"/>
<feature type="chain" id="PRO_5013233520" evidence="1">
    <location>
        <begin position="20"/>
        <end position="197"/>
    </location>
</feature>
<reference evidence="2 3" key="1">
    <citation type="journal article" date="2017" name="Nat. Ecol. Evol.">
        <title>Scallop genome provides insights into evolution of bilaterian karyotype and development.</title>
        <authorList>
            <person name="Wang S."/>
            <person name="Zhang J."/>
            <person name="Jiao W."/>
            <person name="Li J."/>
            <person name="Xun X."/>
            <person name="Sun Y."/>
            <person name="Guo X."/>
            <person name="Huan P."/>
            <person name="Dong B."/>
            <person name="Zhang L."/>
            <person name="Hu X."/>
            <person name="Sun X."/>
            <person name="Wang J."/>
            <person name="Zhao C."/>
            <person name="Wang Y."/>
            <person name="Wang D."/>
            <person name="Huang X."/>
            <person name="Wang R."/>
            <person name="Lv J."/>
            <person name="Li Y."/>
            <person name="Zhang Z."/>
            <person name="Liu B."/>
            <person name="Lu W."/>
            <person name="Hui Y."/>
            <person name="Liang J."/>
            <person name="Zhou Z."/>
            <person name="Hou R."/>
            <person name="Li X."/>
            <person name="Liu Y."/>
            <person name="Li H."/>
            <person name="Ning X."/>
            <person name="Lin Y."/>
            <person name="Zhao L."/>
            <person name="Xing Q."/>
            <person name="Dou J."/>
            <person name="Li Y."/>
            <person name="Mao J."/>
            <person name="Guo H."/>
            <person name="Dou H."/>
            <person name="Li T."/>
            <person name="Mu C."/>
            <person name="Jiang W."/>
            <person name="Fu Q."/>
            <person name="Fu X."/>
            <person name="Miao Y."/>
            <person name="Liu J."/>
            <person name="Yu Q."/>
            <person name="Li R."/>
            <person name="Liao H."/>
            <person name="Li X."/>
            <person name="Kong Y."/>
            <person name="Jiang Z."/>
            <person name="Chourrout D."/>
            <person name="Li R."/>
            <person name="Bao Z."/>
        </authorList>
    </citation>
    <scope>NUCLEOTIDE SEQUENCE [LARGE SCALE GENOMIC DNA]</scope>
    <source>
        <strain evidence="2 3">PY_sf001</strain>
    </source>
</reference>
<keyword evidence="1" id="KW-0732">Signal</keyword>
<dbReference type="Pfam" id="PF00811">
    <property type="entry name" value="Ependymin"/>
    <property type="match status" value="1"/>
</dbReference>
<dbReference type="GO" id="GO:0005576">
    <property type="term" value="C:extracellular region"/>
    <property type="evidence" value="ECO:0007669"/>
    <property type="project" value="InterPro"/>
</dbReference>
<dbReference type="Proteomes" id="UP000242188">
    <property type="component" value="Unassembled WGS sequence"/>
</dbReference>
<dbReference type="EMBL" id="NEDP02005478">
    <property type="protein sequence ID" value="OWF40239.1"/>
    <property type="molecule type" value="Genomic_DNA"/>
</dbReference>
<dbReference type="GO" id="GO:0005509">
    <property type="term" value="F:calcium ion binding"/>
    <property type="evidence" value="ECO:0007669"/>
    <property type="project" value="InterPro"/>
</dbReference>
<dbReference type="GO" id="GO:0005764">
    <property type="term" value="C:lysosome"/>
    <property type="evidence" value="ECO:0007669"/>
    <property type="project" value="TreeGrafter"/>
</dbReference>
<organism evidence="2 3">
    <name type="scientific">Mizuhopecten yessoensis</name>
    <name type="common">Japanese scallop</name>
    <name type="synonym">Patinopecten yessoensis</name>
    <dbReference type="NCBI Taxonomy" id="6573"/>
    <lineage>
        <taxon>Eukaryota</taxon>
        <taxon>Metazoa</taxon>
        <taxon>Spiralia</taxon>
        <taxon>Lophotrochozoa</taxon>
        <taxon>Mollusca</taxon>
        <taxon>Bivalvia</taxon>
        <taxon>Autobranchia</taxon>
        <taxon>Pteriomorphia</taxon>
        <taxon>Pectinida</taxon>
        <taxon>Pectinoidea</taxon>
        <taxon>Pectinidae</taxon>
        <taxon>Mizuhopecten</taxon>
    </lineage>
</organism>
<accession>A0A210PUQ6</accession>
<evidence type="ECO:0000313" key="2">
    <source>
        <dbReference type="EMBL" id="OWF40239.1"/>
    </source>
</evidence>
<gene>
    <name evidence="2" type="ORF">KP79_PYT02282</name>
</gene>
<protein>
    <submittedName>
        <fullName evidence="2">Mammalian ependymin-related protein 1</fullName>
    </submittedName>
</protein>
<comment type="caution">
    <text evidence="2">The sequence shown here is derived from an EMBL/GenBank/DDBJ whole genome shotgun (WGS) entry which is preliminary data.</text>
</comment>
<sequence length="197" mass="22642">MKTLLVSLVNCVSILHIYGRAGDPLPCHSPPQWEAQVYMQNVMLRYTEWRNLSYDAVNQREYRSAEVDVAAEHDHIDTLILWKEKKMYEVNRFLQQCTITNLSGVFRPRGVPPLNTTYEEGYVIGGQGIPGEYITVYNFYTELQDGHLTSLVSYPSCFPIWDYHFTTDQGIQHTIYNGVTVGITNPNVFDVPKLCLK</sequence>
<name>A0A210PUQ6_MIZYE</name>
<dbReference type="InterPro" id="IPR001299">
    <property type="entry name" value="Ependymin"/>
</dbReference>
<dbReference type="OrthoDB" id="6084362at2759"/>
<evidence type="ECO:0000256" key="1">
    <source>
        <dbReference type="SAM" id="SignalP"/>
    </source>
</evidence>
<evidence type="ECO:0000313" key="3">
    <source>
        <dbReference type="Proteomes" id="UP000242188"/>
    </source>
</evidence>
<dbReference type="PANTHER" id="PTHR10697">
    <property type="entry name" value="MAMMALIAN EPENDYMIN-RELATED PROTEIN 1"/>
    <property type="match status" value="1"/>
</dbReference>